<organism evidence="1 2">
    <name type="scientific">Aspergillus aculeatinus CBS 121060</name>
    <dbReference type="NCBI Taxonomy" id="1448322"/>
    <lineage>
        <taxon>Eukaryota</taxon>
        <taxon>Fungi</taxon>
        <taxon>Dikarya</taxon>
        <taxon>Ascomycota</taxon>
        <taxon>Pezizomycotina</taxon>
        <taxon>Eurotiomycetes</taxon>
        <taxon>Eurotiomycetidae</taxon>
        <taxon>Eurotiales</taxon>
        <taxon>Aspergillaceae</taxon>
        <taxon>Aspergillus</taxon>
        <taxon>Aspergillus subgen. Circumdati</taxon>
    </lineage>
</organism>
<gene>
    <name evidence="1" type="ORF">BO66DRAFT_456579</name>
</gene>
<accession>A0ACD1H2P6</accession>
<protein>
    <submittedName>
        <fullName evidence="1">Uncharacterized protein</fullName>
    </submittedName>
</protein>
<dbReference type="Proteomes" id="UP000249661">
    <property type="component" value="Unassembled WGS sequence"/>
</dbReference>
<name>A0ACD1H2P6_9EURO</name>
<evidence type="ECO:0000313" key="1">
    <source>
        <dbReference type="EMBL" id="RAH67819.1"/>
    </source>
</evidence>
<dbReference type="EMBL" id="KZ824971">
    <property type="protein sequence ID" value="RAH67819.1"/>
    <property type="molecule type" value="Genomic_DNA"/>
</dbReference>
<sequence length="176" mass="19956">MPSNKDHLYVALYVRGGKARMPGKEDTYHWAVHIGPKSPTEQRLGVRYHAKERLTVEGKSEFIFEESEVSPQMLLVRIAIAKILDQGRAVGILRSTAIRQNAPEWNCVSWVQEALGALNADSRALGTRILDWERVRDAAMEYCQRKKDQHRFDGKGDFDMGAVPTYDLMVGRELAV</sequence>
<keyword evidence="2" id="KW-1185">Reference proteome</keyword>
<evidence type="ECO:0000313" key="2">
    <source>
        <dbReference type="Proteomes" id="UP000249661"/>
    </source>
</evidence>
<proteinExistence type="predicted"/>
<reference evidence="1" key="1">
    <citation type="submission" date="2018-02" db="EMBL/GenBank/DDBJ databases">
        <title>The genomes of Aspergillus section Nigri reveals drivers in fungal speciation.</title>
        <authorList>
            <consortium name="DOE Joint Genome Institute"/>
            <person name="Vesth T.C."/>
            <person name="Nybo J."/>
            <person name="Theobald S."/>
            <person name="Brandl J."/>
            <person name="Frisvad J.C."/>
            <person name="Nielsen K.F."/>
            <person name="Lyhne E.K."/>
            <person name="Kogle M.E."/>
            <person name="Kuo A."/>
            <person name="Riley R."/>
            <person name="Clum A."/>
            <person name="Nolan M."/>
            <person name="Lipzen A."/>
            <person name="Salamov A."/>
            <person name="Henrissat B."/>
            <person name="Wiebenga A."/>
            <person name="De vries R.P."/>
            <person name="Grigoriev I.V."/>
            <person name="Mortensen U.H."/>
            <person name="Andersen M.R."/>
            <person name="Baker S.E."/>
        </authorList>
    </citation>
    <scope>NUCLEOTIDE SEQUENCE</scope>
    <source>
        <strain evidence="1">CBS 121060</strain>
    </source>
</reference>